<dbReference type="GO" id="GO:0009279">
    <property type="term" value="C:cell outer membrane"/>
    <property type="evidence" value="ECO:0007669"/>
    <property type="project" value="UniProtKB-SubCell"/>
</dbReference>
<keyword evidence="6 11" id="KW-0732">Signal</keyword>
<feature type="chain" id="PRO_5005505926" evidence="11">
    <location>
        <begin position="21"/>
        <end position="384"/>
    </location>
</feature>
<evidence type="ECO:0000256" key="5">
    <source>
        <dbReference type="ARBA" id="ARBA00022692"/>
    </source>
</evidence>
<keyword evidence="3" id="KW-0813">Transport</keyword>
<dbReference type="OrthoDB" id="8520696at2"/>
<evidence type="ECO:0000256" key="1">
    <source>
        <dbReference type="ARBA" id="ARBA00004571"/>
    </source>
</evidence>
<evidence type="ECO:0000256" key="10">
    <source>
        <dbReference type="ARBA" id="ARBA00023237"/>
    </source>
</evidence>
<dbReference type="InterPro" id="IPR023614">
    <property type="entry name" value="Porin_dom_sf"/>
</dbReference>
<dbReference type="Proteomes" id="UP000182108">
    <property type="component" value="Unassembled WGS sequence"/>
</dbReference>
<keyword evidence="4" id="KW-1134">Transmembrane beta strand</keyword>
<keyword evidence="5" id="KW-0812">Transmembrane</keyword>
<accession>A0A0K6IWC2</accession>
<keyword evidence="7" id="KW-0406">Ion transport</keyword>
<dbReference type="CDD" id="cd00342">
    <property type="entry name" value="gram_neg_porins"/>
    <property type="match status" value="1"/>
</dbReference>
<dbReference type="Gene3D" id="2.40.160.10">
    <property type="entry name" value="Porin"/>
    <property type="match status" value="1"/>
</dbReference>
<comment type="subcellular location">
    <subcellularLocation>
        <location evidence="1">Cell outer membrane</location>
        <topology evidence="1">Multi-pass membrane protein</topology>
    </subcellularLocation>
</comment>
<dbReference type="InterPro" id="IPR050298">
    <property type="entry name" value="Gram-neg_bact_OMP"/>
</dbReference>
<feature type="domain" description="Porin" evidence="12">
    <location>
        <begin position="7"/>
        <end position="344"/>
    </location>
</feature>
<keyword evidence="8" id="KW-0626">Porin</keyword>
<dbReference type="RefSeq" id="WP_055423888.1">
    <property type="nucleotide sequence ID" value="NZ_CYHH01000009.1"/>
</dbReference>
<evidence type="ECO:0000256" key="7">
    <source>
        <dbReference type="ARBA" id="ARBA00023065"/>
    </source>
</evidence>
<dbReference type="AlphaFoldDB" id="A0A0K6IWC2"/>
<dbReference type="InterPro" id="IPR033900">
    <property type="entry name" value="Gram_neg_porin_domain"/>
</dbReference>
<dbReference type="PANTHER" id="PTHR34501:SF9">
    <property type="entry name" value="MAJOR OUTER MEMBRANE PROTEIN P.IA"/>
    <property type="match status" value="1"/>
</dbReference>
<evidence type="ECO:0000259" key="12">
    <source>
        <dbReference type="Pfam" id="PF13609"/>
    </source>
</evidence>
<dbReference type="SUPFAM" id="SSF56935">
    <property type="entry name" value="Porins"/>
    <property type="match status" value="1"/>
</dbReference>
<dbReference type="InterPro" id="IPR002299">
    <property type="entry name" value="Porin_Neis"/>
</dbReference>
<dbReference type="EMBL" id="CYHH01000009">
    <property type="protein sequence ID" value="CUB07607.1"/>
    <property type="molecule type" value="Genomic_DNA"/>
</dbReference>
<keyword evidence="9" id="KW-0472">Membrane</keyword>
<dbReference type="GO" id="GO:0006811">
    <property type="term" value="P:monoatomic ion transport"/>
    <property type="evidence" value="ECO:0007669"/>
    <property type="project" value="UniProtKB-KW"/>
</dbReference>
<evidence type="ECO:0000256" key="11">
    <source>
        <dbReference type="SAM" id="SignalP"/>
    </source>
</evidence>
<evidence type="ECO:0000313" key="13">
    <source>
        <dbReference type="EMBL" id="CUB07607.1"/>
    </source>
</evidence>
<dbReference type="Pfam" id="PF13609">
    <property type="entry name" value="Porin_4"/>
    <property type="match status" value="1"/>
</dbReference>
<name>A0A0K6IWC2_9PROT</name>
<sequence>MKKKLLALAVLGSLAAPVFAQSNVQIYGVADAYMRYGQLMGDDLMSVHDGGIAGSRLGFRGEEDLGNGLKAVFLLEEGYDISTGKSAYMSGTDSAANSGSDVFTRQAYVGLKGSFGQVSLGRQYAPGYFADPYDAFMGGTVGPMADLTTFGGLTIQPASLARWNNSVAYNGTFQSVSIAAIYSAGNKETEMAGSSGYDASDDDKYGVSLKYDNGPLKLGAIYQGVKFKSRFSGGSYIDSPADRDETQQDWLIGAAYNFGVATVMGLYQKGSDVFGRSDLDVDFWQLGAVVPVGPGNIRLAYGQEKIDTPSGPDYKPKSFTLGYTQDLSKRTAVYVGYHYTDYDDMPWGTALGYGFVAGANGHSTTTPENMDSTSFAYVGMIHRF</sequence>
<evidence type="ECO:0000256" key="9">
    <source>
        <dbReference type="ARBA" id="ARBA00023136"/>
    </source>
</evidence>
<dbReference type="GO" id="GO:0015288">
    <property type="term" value="F:porin activity"/>
    <property type="evidence" value="ECO:0007669"/>
    <property type="project" value="UniProtKB-KW"/>
</dbReference>
<comment type="subunit">
    <text evidence="2">Homotrimer.</text>
</comment>
<proteinExistence type="predicted"/>
<dbReference type="PANTHER" id="PTHR34501">
    <property type="entry name" value="PROTEIN YDDL-RELATED"/>
    <property type="match status" value="1"/>
</dbReference>
<evidence type="ECO:0000256" key="6">
    <source>
        <dbReference type="ARBA" id="ARBA00022729"/>
    </source>
</evidence>
<keyword evidence="14" id="KW-1185">Reference proteome</keyword>
<feature type="signal peptide" evidence="11">
    <location>
        <begin position="1"/>
        <end position="20"/>
    </location>
</feature>
<dbReference type="GO" id="GO:0046930">
    <property type="term" value="C:pore complex"/>
    <property type="evidence" value="ECO:0007669"/>
    <property type="project" value="UniProtKB-KW"/>
</dbReference>
<evidence type="ECO:0000313" key="14">
    <source>
        <dbReference type="Proteomes" id="UP000182108"/>
    </source>
</evidence>
<protein>
    <submittedName>
        <fullName evidence="13">Outer membrane protein (Porin)</fullName>
    </submittedName>
</protein>
<evidence type="ECO:0000256" key="4">
    <source>
        <dbReference type="ARBA" id="ARBA00022452"/>
    </source>
</evidence>
<evidence type="ECO:0000256" key="3">
    <source>
        <dbReference type="ARBA" id="ARBA00022448"/>
    </source>
</evidence>
<keyword evidence="10" id="KW-0998">Cell outer membrane</keyword>
<reference evidence="14" key="1">
    <citation type="submission" date="2015-08" db="EMBL/GenBank/DDBJ databases">
        <authorList>
            <person name="Babu N.S."/>
            <person name="Beckwith C.J."/>
            <person name="Beseler K.G."/>
            <person name="Brison A."/>
            <person name="Carone J.V."/>
            <person name="Caskin T.P."/>
            <person name="Diamond M."/>
            <person name="Durham M.E."/>
            <person name="Foxe J.M."/>
            <person name="Go M."/>
            <person name="Henderson B.A."/>
            <person name="Jones I.B."/>
            <person name="McGettigan J.A."/>
            <person name="Micheletti S.J."/>
            <person name="Nasrallah M.E."/>
            <person name="Ortiz D."/>
            <person name="Piller C.R."/>
            <person name="Privatt S.R."/>
            <person name="Schneider S.L."/>
            <person name="Sharp S."/>
            <person name="Smith T.C."/>
            <person name="Stanton J.D."/>
            <person name="Ullery H.E."/>
            <person name="Wilson R.J."/>
            <person name="Serrano M.G."/>
            <person name="Buck G."/>
            <person name="Lee V."/>
            <person name="Wang Y."/>
            <person name="Carvalho R."/>
            <person name="Voegtly L."/>
            <person name="Shi R."/>
            <person name="Duckworth R."/>
            <person name="Johnson A."/>
            <person name="Loviza R."/>
            <person name="Walstead R."/>
            <person name="Shah Z."/>
            <person name="Kiflezghi M."/>
            <person name="Wade K."/>
            <person name="Ball S.L."/>
            <person name="Bradley K.W."/>
            <person name="Asai D.J."/>
            <person name="Bowman C.A."/>
            <person name="Russell D.A."/>
            <person name="Pope W.H."/>
            <person name="Jacobs-Sera D."/>
            <person name="Hendrix R.W."/>
            <person name="Hatfull G.F."/>
        </authorList>
    </citation>
    <scope>NUCLEOTIDE SEQUENCE [LARGE SCALE GENOMIC DNA]</scope>
    <source>
        <strain evidence="14">JCM 19170</strain>
    </source>
</reference>
<organism evidence="13 14">
    <name type="scientific">Tepidiphilus thermophilus</name>
    <dbReference type="NCBI Taxonomy" id="876478"/>
    <lineage>
        <taxon>Bacteria</taxon>
        <taxon>Pseudomonadati</taxon>
        <taxon>Pseudomonadota</taxon>
        <taxon>Hydrogenophilia</taxon>
        <taxon>Hydrogenophilales</taxon>
        <taxon>Hydrogenophilaceae</taxon>
        <taxon>Tepidiphilus</taxon>
    </lineage>
</organism>
<gene>
    <name evidence="13" type="ORF">Ga0061068_10936</name>
</gene>
<dbReference type="PRINTS" id="PR00184">
    <property type="entry name" value="NEISSPPORIN"/>
</dbReference>
<evidence type="ECO:0000256" key="8">
    <source>
        <dbReference type="ARBA" id="ARBA00023114"/>
    </source>
</evidence>
<evidence type="ECO:0000256" key="2">
    <source>
        <dbReference type="ARBA" id="ARBA00011233"/>
    </source>
</evidence>